<dbReference type="Pfam" id="PF18018">
    <property type="entry name" value="DNA_pol_D_N"/>
    <property type="match status" value="1"/>
</dbReference>
<reference evidence="5 6" key="1">
    <citation type="journal article" date="2011" name="Proc. Natl. Acad. Sci. U.S.A.">
        <title>Comparative genomics of xylose-fermenting fungi for enhanced biofuel production.</title>
        <authorList>
            <person name="Wohlbach D.J."/>
            <person name="Kuo A."/>
            <person name="Sato T.K."/>
            <person name="Potts K.M."/>
            <person name="Salamov A.A."/>
            <person name="LaButti K.M."/>
            <person name="Sun H."/>
            <person name="Clum A."/>
            <person name="Pangilinan J.L."/>
            <person name="Lindquist E.A."/>
            <person name="Lucas S."/>
            <person name="Lapidus A."/>
            <person name="Jin M."/>
            <person name="Gunawan C."/>
            <person name="Balan V."/>
            <person name="Dale B.E."/>
            <person name="Jeffries T.W."/>
            <person name="Zinkel R."/>
            <person name="Barry K.W."/>
            <person name="Grigoriev I.V."/>
            <person name="Gasch A.P."/>
        </authorList>
    </citation>
    <scope>NUCLEOTIDE SEQUENCE [LARGE SCALE GENOMIC DNA]</scope>
    <source>
        <strain evidence="6">NRRL Y-27907 / 11-Y1</strain>
    </source>
</reference>
<dbReference type="GO" id="GO:0043137">
    <property type="term" value="P:DNA replication, removal of RNA primer"/>
    <property type="evidence" value="ECO:0007669"/>
    <property type="project" value="EnsemblFungi"/>
</dbReference>
<dbReference type="RefSeq" id="XP_007377134.1">
    <property type="nucleotide sequence ID" value="XM_007377072.1"/>
</dbReference>
<dbReference type="InterPro" id="IPR040663">
    <property type="entry name" value="DNA_pol_D_N"/>
</dbReference>
<dbReference type="Proteomes" id="UP000000709">
    <property type="component" value="Unassembled WGS sequence"/>
</dbReference>
<keyword evidence="2" id="KW-0235">DNA replication</keyword>
<feature type="domain" description="DNA polymerase delta subunit OB-fold" evidence="4">
    <location>
        <begin position="39"/>
        <end position="179"/>
    </location>
</feature>
<dbReference type="EMBL" id="GL996504">
    <property type="protein sequence ID" value="EGW31101.1"/>
    <property type="molecule type" value="Genomic_DNA"/>
</dbReference>
<evidence type="ECO:0000313" key="5">
    <source>
        <dbReference type="EMBL" id="EGW31101.1"/>
    </source>
</evidence>
<organism evidence="6">
    <name type="scientific">Spathaspora passalidarum (strain NRRL Y-27907 / 11-Y1)</name>
    <dbReference type="NCBI Taxonomy" id="619300"/>
    <lineage>
        <taxon>Eukaryota</taxon>
        <taxon>Fungi</taxon>
        <taxon>Dikarya</taxon>
        <taxon>Ascomycota</taxon>
        <taxon>Saccharomycotina</taxon>
        <taxon>Pichiomycetes</taxon>
        <taxon>Debaryomycetaceae</taxon>
        <taxon>Spathaspora</taxon>
    </lineage>
</organism>
<sequence length="427" mass="47220">MSQYINQNLTNPLLIRPTSKINPGEEFLLPPQGRNYNHQYYTMYQHRFSALKSRTEAKALAKWGNGQHDIDGQTIFKQDKILDIVSGKLCWVIGTVYIDAPGKLNILKDVENGVDDVLPGVPEAYVSEENTGVVMLEDESGRAILHGSEFLDKNLLVTGCVVGVLGIEVQAGVFEIMDVVYPASAPQSKRAVDNEPSKIVLVSGLNLSPIGDLKTELLKQYLTGELGSDEDKHVNSNVSQVIIAGDSILPLKQEQNQDFMSTNNYGTKNISKYNTDSLKKLGEFINDVIVSLPVAVMPGSNDPGEICLPQQPLHRSLLGNFSYGDRLTRLTNPQWISIDGVKVLGTSGQNVDDIKKYAKRSEVTDIMKASIKWQNLAPTAPDTLYCYPYDNADPFILTDEVPHVYFVGNQEKYASEVFQYNGSVTTL</sequence>
<dbReference type="GO" id="GO:0003677">
    <property type="term" value="F:DNA binding"/>
    <property type="evidence" value="ECO:0007669"/>
    <property type="project" value="InterPro"/>
</dbReference>
<feature type="domain" description="DNA polymerase alpha/delta/epsilon subunit B" evidence="3">
    <location>
        <begin position="199"/>
        <end position="413"/>
    </location>
</feature>
<evidence type="ECO:0000259" key="4">
    <source>
        <dbReference type="Pfam" id="PF18018"/>
    </source>
</evidence>
<evidence type="ECO:0000256" key="1">
    <source>
        <dbReference type="ARBA" id="ARBA00006035"/>
    </source>
</evidence>
<dbReference type="GO" id="GO:0006271">
    <property type="term" value="P:DNA strand elongation involved in DNA replication"/>
    <property type="evidence" value="ECO:0007669"/>
    <property type="project" value="TreeGrafter"/>
</dbReference>
<dbReference type="GO" id="GO:0006278">
    <property type="term" value="P:RNA-templated DNA biosynthetic process"/>
    <property type="evidence" value="ECO:0007669"/>
    <property type="project" value="EnsemblFungi"/>
</dbReference>
<dbReference type="HOGENOM" id="CLU_021763_1_0_1"/>
<evidence type="ECO:0000313" key="6">
    <source>
        <dbReference type="Proteomes" id="UP000000709"/>
    </source>
</evidence>
<dbReference type="InterPro" id="IPR024826">
    <property type="entry name" value="DNA_pol_delta/II_ssu"/>
</dbReference>
<gene>
    <name evidence="5" type="ORF">SPAPADRAFT_63028</name>
</gene>
<dbReference type="AlphaFoldDB" id="G3ASI3"/>
<dbReference type="STRING" id="619300.G3ASI3"/>
<protein>
    <recommendedName>
        <fullName evidence="7">DNA polymerase delta small subunit</fullName>
    </recommendedName>
</protein>
<dbReference type="PANTHER" id="PTHR10416">
    <property type="entry name" value="DNA POLYMERASE DELTA SUBUNIT 2"/>
    <property type="match status" value="1"/>
</dbReference>
<dbReference type="KEGG" id="spaa:SPAPADRAFT_63028"/>
<comment type="similarity">
    <text evidence="1">Belongs to the DNA polymerase delta/II small subunit family.</text>
</comment>
<dbReference type="GO" id="GO:0016035">
    <property type="term" value="C:zeta DNA polymerase complex"/>
    <property type="evidence" value="ECO:0007669"/>
    <property type="project" value="EnsemblFungi"/>
</dbReference>
<dbReference type="GO" id="GO:0005829">
    <property type="term" value="C:cytosol"/>
    <property type="evidence" value="ECO:0007669"/>
    <property type="project" value="EnsemblFungi"/>
</dbReference>
<dbReference type="InParanoid" id="G3ASI3"/>
<evidence type="ECO:0000259" key="3">
    <source>
        <dbReference type="Pfam" id="PF04042"/>
    </source>
</evidence>
<dbReference type="InterPro" id="IPR007185">
    <property type="entry name" value="DNA_pol_a/d/e_bsu"/>
</dbReference>
<keyword evidence="6" id="KW-1185">Reference proteome</keyword>
<accession>G3ASI3</accession>
<dbReference type="eggNOG" id="KOG2732">
    <property type="taxonomic scope" value="Eukaryota"/>
</dbReference>
<evidence type="ECO:0000256" key="2">
    <source>
        <dbReference type="ARBA" id="ARBA00022705"/>
    </source>
</evidence>
<proteinExistence type="inferred from homology"/>
<dbReference type="GO" id="GO:0043625">
    <property type="term" value="C:delta DNA polymerase complex"/>
    <property type="evidence" value="ECO:0007669"/>
    <property type="project" value="EnsemblFungi"/>
</dbReference>
<dbReference type="OrthoDB" id="3763at2759"/>
<evidence type="ECO:0008006" key="7">
    <source>
        <dbReference type="Google" id="ProtNLM"/>
    </source>
</evidence>
<dbReference type="Pfam" id="PF04042">
    <property type="entry name" value="DNA_pol_E_B"/>
    <property type="match status" value="1"/>
</dbReference>
<dbReference type="FunCoup" id="G3ASI3">
    <property type="interactions" value="887"/>
</dbReference>
<name>G3ASI3_SPAPN</name>
<feature type="non-terminal residue" evidence="5">
    <location>
        <position position="427"/>
    </location>
</feature>
<dbReference type="Gene3D" id="3.60.21.50">
    <property type="match status" value="1"/>
</dbReference>
<dbReference type="OMA" id="HCILIGT"/>
<dbReference type="GeneID" id="18874560"/>
<dbReference type="PANTHER" id="PTHR10416:SF0">
    <property type="entry name" value="DNA POLYMERASE DELTA SUBUNIT 2"/>
    <property type="match status" value="1"/>
</dbReference>
<dbReference type="GO" id="GO:0003887">
    <property type="term" value="F:DNA-directed DNA polymerase activity"/>
    <property type="evidence" value="ECO:0007669"/>
    <property type="project" value="EnsemblFungi"/>
</dbReference>